<dbReference type="EMBL" id="JAPEVB010000001">
    <property type="protein sequence ID" value="KAJ4396320.1"/>
    <property type="molecule type" value="Genomic_DNA"/>
</dbReference>
<dbReference type="PANTHER" id="PTHR31944:SF129">
    <property type="entry name" value="ASPYRIDONES CLUSTER REGULATOR APDR-RELATED"/>
    <property type="match status" value="1"/>
</dbReference>
<evidence type="ECO:0000259" key="8">
    <source>
        <dbReference type="PROSITE" id="PS50048"/>
    </source>
</evidence>
<evidence type="ECO:0000313" key="10">
    <source>
        <dbReference type="Proteomes" id="UP001140453"/>
    </source>
</evidence>
<dbReference type="Gene3D" id="4.10.240.10">
    <property type="entry name" value="Zn(2)-C6 fungal-type DNA-binding domain"/>
    <property type="match status" value="1"/>
</dbReference>
<keyword evidence="10" id="KW-1185">Reference proteome</keyword>
<dbReference type="GO" id="GO:0005634">
    <property type="term" value="C:nucleus"/>
    <property type="evidence" value="ECO:0007669"/>
    <property type="project" value="TreeGrafter"/>
</dbReference>
<dbReference type="OrthoDB" id="4337792at2759"/>
<name>A0A9W9D1T6_9PEZI</name>
<evidence type="ECO:0000313" key="9">
    <source>
        <dbReference type="EMBL" id="KAJ4396320.1"/>
    </source>
</evidence>
<protein>
    <recommendedName>
        <fullName evidence="8">Zn(2)-C6 fungal-type domain-containing protein</fullName>
    </recommendedName>
</protein>
<dbReference type="SUPFAM" id="SSF57701">
    <property type="entry name" value="Zn2/Cys6 DNA-binding domain"/>
    <property type="match status" value="1"/>
</dbReference>
<accession>A0A9W9D1T6</accession>
<keyword evidence="1" id="KW-0479">Metal-binding</keyword>
<feature type="compositionally biased region" description="Polar residues" evidence="7">
    <location>
        <begin position="70"/>
        <end position="86"/>
    </location>
</feature>
<comment type="caution">
    <text evidence="9">The sequence shown here is derived from an EMBL/GenBank/DDBJ whole genome shotgun (WGS) entry which is preliminary data.</text>
</comment>
<dbReference type="SMART" id="SM00066">
    <property type="entry name" value="GAL4"/>
    <property type="match status" value="1"/>
</dbReference>
<dbReference type="InterPro" id="IPR001138">
    <property type="entry name" value="Zn2Cys6_DnaBD"/>
</dbReference>
<evidence type="ECO:0000256" key="7">
    <source>
        <dbReference type="SAM" id="MobiDB-lite"/>
    </source>
</evidence>
<dbReference type="GO" id="GO:0001228">
    <property type="term" value="F:DNA-binding transcription activator activity, RNA polymerase II-specific"/>
    <property type="evidence" value="ECO:0007669"/>
    <property type="project" value="TreeGrafter"/>
</dbReference>
<dbReference type="Pfam" id="PF00172">
    <property type="entry name" value="Zn_clus"/>
    <property type="match status" value="1"/>
</dbReference>
<reference evidence="9" key="1">
    <citation type="submission" date="2022-10" db="EMBL/GenBank/DDBJ databases">
        <title>Tapping the CABI collections for fungal endophytes: first genome assemblies for Collariella, Neodidymelliopsis, Ascochyta clinopodiicola, Didymella pomorum, Didymosphaeria variabile, Neocosmospora piperis and Neocucurbitaria cava.</title>
        <authorList>
            <person name="Hill R."/>
        </authorList>
    </citation>
    <scope>NUCLEOTIDE SEQUENCE</scope>
    <source>
        <strain evidence="9">IMI 355082</strain>
    </source>
</reference>
<dbReference type="Proteomes" id="UP001140453">
    <property type="component" value="Unassembled WGS sequence"/>
</dbReference>
<proteinExistence type="predicted"/>
<keyword evidence="2" id="KW-0862">Zinc</keyword>
<dbReference type="InterPro" id="IPR036864">
    <property type="entry name" value="Zn2-C6_fun-type_DNA-bd_sf"/>
</dbReference>
<dbReference type="GO" id="GO:0008270">
    <property type="term" value="F:zinc ion binding"/>
    <property type="evidence" value="ECO:0007669"/>
    <property type="project" value="InterPro"/>
</dbReference>
<dbReference type="AlphaFoldDB" id="A0A9W9D1T6"/>
<feature type="domain" description="Zn(2)-C6 fungal-type" evidence="8">
    <location>
        <begin position="19"/>
        <end position="50"/>
    </location>
</feature>
<dbReference type="PROSITE" id="PS50048">
    <property type="entry name" value="ZN2_CY6_FUNGAL_2"/>
    <property type="match status" value="1"/>
</dbReference>
<evidence type="ECO:0000256" key="1">
    <source>
        <dbReference type="ARBA" id="ARBA00022723"/>
    </source>
</evidence>
<sequence length="583" mass="65281">MQSAPDISAPRKRRRTAKSCEQCRHRKVGCDQAHPCGPCRRSRDHLTCTYRDTAAGAPDYGQPGPHNLDNGHNTPHTVSTRPNPHQASRPEVLVAGVVPDTRVWAAQGNHHRETDAPSSQTRLPAENGGSADQTIQRLEERIQRLEAEVRNTQQGLDRNLPKTSLSVGATTAPRLRFTRGKVKLFAQSHWVHTAEKVFDLGSFDSQIEPTLGLDREEWTKACSELRSLRKTVKASRLAQLDMPLDFKDLHKTVPSRDVCELLVAYYVGTFGRMYNIVSVPEFQEQLNKFWIDAESLPKSQGLRIQALNIINNGIGPQTIYESVVELADQLRKACTEASAFFSANARDLGPESVFHRMYIDMYLRKHILMLHRPFMLAAQEDPRFHLSRKVCLESCMIIASYIHEQHNSVGLLDLSRMMIHGSGFLRGALSLDVIVTLGYEVITQLQEEGSLQEPNTYDPARELARSGREPVIRHLENIRGQLAKSIAQGDPSLKRFIMVSALLSKIKALESGGNVRDAHYDSVKNAVQVCSKSLEAYLDQQVPRPGDADAATMSQYDGVDLNLDTMSFEALMNPLLLFKCPEF</sequence>
<dbReference type="CDD" id="cd00067">
    <property type="entry name" value="GAL4"/>
    <property type="match status" value="1"/>
</dbReference>
<keyword evidence="6" id="KW-0539">Nucleus</keyword>
<feature type="region of interest" description="Disordered" evidence="7">
    <location>
        <begin position="108"/>
        <end position="133"/>
    </location>
</feature>
<dbReference type="CDD" id="cd12148">
    <property type="entry name" value="fungal_TF_MHR"/>
    <property type="match status" value="1"/>
</dbReference>
<evidence type="ECO:0000256" key="3">
    <source>
        <dbReference type="ARBA" id="ARBA00023015"/>
    </source>
</evidence>
<gene>
    <name evidence="9" type="ORF">N0V93_000539</name>
</gene>
<evidence type="ECO:0000256" key="5">
    <source>
        <dbReference type="ARBA" id="ARBA00023163"/>
    </source>
</evidence>
<evidence type="ECO:0000256" key="6">
    <source>
        <dbReference type="ARBA" id="ARBA00023242"/>
    </source>
</evidence>
<dbReference type="PANTHER" id="PTHR31944">
    <property type="entry name" value="HEME-RESPONSIVE ZINC FINGER TRANSCRIPTION FACTOR HAP1"/>
    <property type="match status" value="1"/>
</dbReference>
<organism evidence="9 10">
    <name type="scientific">Gnomoniopsis smithogilvyi</name>
    <dbReference type="NCBI Taxonomy" id="1191159"/>
    <lineage>
        <taxon>Eukaryota</taxon>
        <taxon>Fungi</taxon>
        <taxon>Dikarya</taxon>
        <taxon>Ascomycota</taxon>
        <taxon>Pezizomycotina</taxon>
        <taxon>Sordariomycetes</taxon>
        <taxon>Sordariomycetidae</taxon>
        <taxon>Diaporthales</taxon>
        <taxon>Gnomoniaceae</taxon>
        <taxon>Gnomoniopsis</taxon>
    </lineage>
</organism>
<keyword evidence="5" id="KW-0804">Transcription</keyword>
<dbReference type="PROSITE" id="PS00463">
    <property type="entry name" value="ZN2_CY6_FUNGAL_1"/>
    <property type="match status" value="1"/>
</dbReference>
<keyword evidence="3" id="KW-0805">Transcription regulation</keyword>
<dbReference type="GO" id="GO:0000978">
    <property type="term" value="F:RNA polymerase II cis-regulatory region sequence-specific DNA binding"/>
    <property type="evidence" value="ECO:0007669"/>
    <property type="project" value="TreeGrafter"/>
</dbReference>
<evidence type="ECO:0000256" key="2">
    <source>
        <dbReference type="ARBA" id="ARBA00022833"/>
    </source>
</evidence>
<feature type="region of interest" description="Disordered" evidence="7">
    <location>
        <begin position="57"/>
        <end position="90"/>
    </location>
</feature>
<keyword evidence="4" id="KW-0238">DNA-binding</keyword>
<evidence type="ECO:0000256" key="4">
    <source>
        <dbReference type="ARBA" id="ARBA00023125"/>
    </source>
</evidence>
<dbReference type="InterPro" id="IPR051430">
    <property type="entry name" value="Fungal_TF_Env_Response"/>
</dbReference>